<dbReference type="AlphaFoldDB" id="A0A501PI75"/>
<feature type="coiled-coil region" evidence="3">
    <location>
        <begin position="144"/>
        <end position="173"/>
    </location>
</feature>
<feature type="domain" description="Multidrug resistance protein MdtA-like barrel-sandwich hybrid" evidence="6">
    <location>
        <begin position="61"/>
        <end position="195"/>
    </location>
</feature>
<accession>A0A501PI75</accession>
<feature type="domain" description="Multidrug resistance protein MdtA-like C-terminal permuted SH3" evidence="8">
    <location>
        <begin position="297"/>
        <end position="356"/>
    </location>
</feature>
<name>A0A501PI75_9PROT</name>
<reference evidence="10" key="1">
    <citation type="submission" date="2019-06" db="EMBL/GenBank/DDBJ databases">
        <title>The complete genome of Emcibacter congregatus ZYLT.</title>
        <authorList>
            <person name="Zhao Z."/>
        </authorList>
    </citation>
    <scope>NUCLEOTIDE SEQUENCE [LARGE SCALE GENOMIC DNA]</scope>
    <source>
        <strain evidence="10">MCCC 1A06723</strain>
    </source>
</reference>
<evidence type="ECO:0000259" key="5">
    <source>
        <dbReference type="Pfam" id="PF25876"/>
    </source>
</evidence>
<dbReference type="InterPro" id="IPR058627">
    <property type="entry name" value="MdtA-like_C"/>
</dbReference>
<dbReference type="Gene3D" id="2.40.420.20">
    <property type="match status" value="1"/>
</dbReference>
<dbReference type="PANTHER" id="PTHR30158">
    <property type="entry name" value="ACRA/E-RELATED COMPONENT OF DRUG EFFLUX TRANSPORTER"/>
    <property type="match status" value="1"/>
</dbReference>
<dbReference type="Proteomes" id="UP000319148">
    <property type="component" value="Unassembled WGS sequence"/>
</dbReference>
<gene>
    <name evidence="9" type="ORF">FIV46_09965</name>
</gene>
<keyword evidence="3" id="KW-0175">Coiled coil</keyword>
<evidence type="ECO:0000259" key="8">
    <source>
        <dbReference type="Pfam" id="PF25967"/>
    </source>
</evidence>
<dbReference type="FunFam" id="2.40.420.20:FF:000001">
    <property type="entry name" value="Efflux RND transporter periplasmic adaptor subunit"/>
    <property type="match status" value="1"/>
</dbReference>
<sequence length="368" mass="41092">MSLCRRLFISVFTVFLLLTALAAQAQMPGGTMKPTVVAVRVVEEEVGRQLQRVGRVQAVEKIELKTRVEGFLEKRLFEEGGRVKKGELLYLIERAPYRIMVDKRRAELTGAEASYINASAALKRTRELRKKGVASQASLDNAINEEVNAKVALMQARANMEEAELDLSYTEIRSPIDGQISMSNFSVGNLVKPDSGTLATVTSVDPIYVTLSVSERNLLEVRREGLHDEKKPFFARLQLSDGSIYDHAGEFDFLGTEVSQTTDTITVRATFPNPDGLLLPGQFVHVLVEEREKQKRLLIPQATVQQDRQGYFVLVITDDNQVQQRRIQIAGAQGTNYIVSSGLAREERIILEGLQKVRSGMEVNVVEQ</sequence>
<organism evidence="9 10">
    <name type="scientific">Emcibacter nanhaiensis</name>
    <dbReference type="NCBI Taxonomy" id="1505037"/>
    <lineage>
        <taxon>Bacteria</taxon>
        <taxon>Pseudomonadati</taxon>
        <taxon>Pseudomonadota</taxon>
        <taxon>Alphaproteobacteria</taxon>
        <taxon>Emcibacterales</taxon>
        <taxon>Emcibacteraceae</taxon>
        <taxon>Emcibacter</taxon>
    </lineage>
</organism>
<keyword evidence="10" id="KW-1185">Reference proteome</keyword>
<dbReference type="GO" id="GO:0005886">
    <property type="term" value="C:plasma membrane"/>
    <property type="evidence" value="ECO:0007669"/>
    <property type="project" value="TreeGrafter"/>
</dbReference>
<feature type="signal peptide" evidence="4">
    <location>
        <begin position="1"/>
        <end position="25"/>
    </location>
</feature>
<dbReference type="Pfam" id="PF25944">
    <property type="entry name" value="Beta-barrel_RND"/>
    <property type="match status" value="1"/>
</dbReference>
<dbReference type="InterPro" id="IPR006143">
    <property type="entry name" value="RND_pump_MFP"/>
</dbReference>
<feature type="domain" description="Multidrug resistance protein MdtA-like beta-barrel" evidence="7">
    <location>
        <begin position="206"/>
        <end position="290"/>
    </location>
</feature>
<comment type="subcellular location">
    <subcellularLocation>
        <location evidence="1">Cell envelope</location>
    </subcellularLocation>
</comment>
<evidence type="ECO:0000313" key="9">
    <source>
        <dbReference type="EMBL" id="TPD59807.1"/>
    </source>
</evidence>
<dbReference type="SUPFAM" id="SSF111369">
    <property type="entry name" value="HlyD-like secretion proteins"/>
    <property type="match status" value="1"/>
</dbReference>
<dbReference type="Gene3D" id="2.40.30.170">
    <property type="match status" value="1"/>
</dbReference>
<protein>
    <submittedName>
        <fullName evidence="9">Efflux RND transporter periplasmic adaptor subunit</fullName>
    </submittedName>
</protein>
<dbReference type="Pfam" id="PF25876">
    <property type="entry name" value="HH_MFP_RND"/>
    <property type="match status" value="1"/>
</dbReference>
<evidence type="ECO:0000256" key="3">
    <source>
        <dbReference type="SAM" id="Coils"/>
    </source>
</evidence>
<feature type="chain" id="PRO_5021464275" evidence="4">
    <location>
        <begin position="26"/>
        <end position="368"/>
    </location>
</feature>
<dbReference type="GO" id="GO:0046677">
    <property type="term" value="P:response to antibiotic"/>
    <property type="evidence" value="ECO:0007669"/>
    <property type="project" value="TreeGrafter"/>
</dbReference>
<dbReference type="Gene3D" id="2.40.50.100">
    <property type="match status" value="1"/>
</dbReference>
<evidence type="ECO:0000256" key="4">
    <source>
        <dbReference type="SAM" id="SignalP"/>
    </source>
</evidence>
<feature type="domain" description="Multidrug resistance protein MdtA-like alpha-helical hairpin" evidence="5">
    <location>
        <begin position="103"/>
        <end position="170"/>
    </location>
</feature>
<evidence type="ECO:0000259" key="6">
    <source>
        <dbReference type="Pfam" id="PF25917"/>
    </source>
</evidence>
<dbReference type="Gene3D" id="1.10.287.470">
    <property type="entry name" value="Helix hairpin bin"/>
    <property type="match status" value="1"/>
</dbReference>
<dbReference type="InterPro" id="IPR058626">
    <property type="entry name" value="MdtA-like_b-barrel"/>
</dbReference>
<evidence type="ECO:0000256" key="2">
    <source>
        <dbReference type="ARBA" id="ARBA00009477"/>
    </source>
</evidence>
<comment type="similarity">
    <text evidence="2">Belongs to the membrane fusion protein (MFP) (TC 8.A.1) family.</text>
</comment>
<comment type="caution">
    <text evidence="9">The sequence shown here is derived from an EMBL/GenBank/DDBJ whole genome shotgun (WGS) entry which is preliminary data.</text>
</comment>
<dbReference type="Pfam" id="PF25967">
    <property type="entry name" value="RND-MFP_C"/>
    <property type="match status" value="1"/>
</dbReference>
<dbReference type="EMBL" id="VFIY01000010">
    <property type="protein sequence ID" value="TPD59807.1"/>
    <property type="molecule type" value="Genomic_DNA"/>
</dbReference>
<dbReference type="NCBIfam" id="TIGR01730">
    <property type="entry name" value="RND_mfp"/>
    <property type="match status" value="1"/>
</dbReference>
<evidence type="ECO:0000256" key="1">
    <source>
        <dbReference type="ARBA" id="ARBA00004196"/>
    </source>
</evidence>
<dbReference type="PANTHER" id="PTHR30158:SF3">
    <property type="entry name" value="MULTIDRUG EFFLUX PUMP SUBUNIT ACRA-RELATED"/>
    <property type="match status" value="1"/>
</dbReference>
<dbReference type="GO" id="GO:0030313">
    <property type="term" value="C:cell envelope"/>
    <property type="evidence" value="ECO:0007669"/>
    <property type="project" value="UniProtKB-SubCell"/>
</dbReference>
<dbReference type="GO" id="GO:0022857">
    <property type="term" value="F:transmembrane transporter activity"/>
    <property type="evidence" value="ECO:0007669"/>
    <property type="project" value="InterPro"/>
</dbReference>
<dbReference type="InterPro" id="IPR058625">
    <property type="entry name" value="MdtA-like_BSH"/>
</dbReference>
<proteinExistence type="inferred from homology"/>
<dbReference type="Pfam" id="PF25917">
    <property type="entry name" value="BSH_RND"/>
    <property type="match status" value="1"/>
</dbReference>
<keyword evidence="4" id="KW-0732">Signal</keyword>
<dbReference type="InterPro" id="IPR058624">
    <property type="entry name" value="MdtA-like_HH"/>
</dbReference>
<evidence type="ECO:0000259" key="7">
    <source>
        <dbReference type="Pfam" id="PF25944"/>
    </source>
</evidence>
<dbReference type="RefSeq" id="WP_139940778.1">
    <property type="nucleotide sequence ID" value="NZ_JBHSYP010000006.1"/>
</dbReference>
<evidence type="ECO:0000313" key="10">
    <source>
        <dbReference type="Proteomes" id="UP000319148"/>
    </source>
</evidence>
<dbReference type="OrthoDB" id="9816569at2"/>